<accession>A0A1X7UPY4</accession>
<gene>
    <name evidence="10" type="primary">100632246</name>
</gene>
<evidence type="ECO:0000313" key="11">
    <source>
        <dbReference type="Proteomes" id="UP000007879"/>
    </source>
</evidence>
<keyword evidence="6" id="KW-0175">Coiled coil</keyword>
<dbReference type="Proteomes" id="UP000007879">
    <property type="component" value="Unassembled WGS sequence"/>
</dbReference>
<evidence type="ECO:0000256" key="1">
    <source>
        <dbReference type="ARBA" id="ARBA00004123"/>
    </source>
</evidence>
<dbReference type="eggNOG" id="KOG0709">
    <property type="taxonomic scope" value="Eukaryota"/>
</dbReference>
<dbReference type="AlphaFoldDB" id="A0A1X7UPY4"/>
<reference evidence="10" key="2">
    <citation type="submission" date="2017-05" db="UniProtKB">
        <authorList>
            <consortium name="EnsemblMetazoa"/>
        </authorList>
    </citation>
    <scope>IDENTIFICATION</scope>
</reference>
<dbReference type="PROSITE" id="PS00036">
    <property type="entry name" value="BZIP_BASIC"/>
    <property type="match status" value="1"/>
</dbReference>
<keyword evidence="4" id="KW-0804">Transcription</keyword>
<dbReference type="Pfam" id="PF00170">
    <property type="entry name" value="bZIP_1"/>
    <property type="match status" value="1"/>
</dbReference>
<evidence type="ECO:0000256" key="8">
    <source>
        <dbReference type="SAM" id="Phobius"/>
    </source>
</evidence>
<dbReference type="InterPro" id="IPR004827">
    <property type="entry name" value="bZIP"/>
</dbReference>
<name>A0A1X7UPY4_AMPQE</name>
<dbReference type="OrthoDB" id="674948at2759"/>
<dbReference type="PANTHER" id="PTHR46004:SF3">
    <property type="entry name" value="CYCLIC AMP RESPONSE ELEMENT-BINDING PROTEIN A"/>
    <property type="match status" value="1"/>
</dbReference>
<organism evidence="10">
    <name type="scientific">Amphimedon queenslandica</name>
    <name type="common">Sponge</name>
    <dbReference type="NCBI Taxonomy" id="400682"/>
    <lineage>
        <taxon>Eukaryota</taxon>
        <taxon>Metazoa</taxon>
        <taxon>Porifera</taxon>
        <taxon>Demospongiae</taxon>
        <taxon>Heteroscleromorpha</taxon>
        <taxon>Haplosclerida</taxon>
        <taxon>Niphatidae</taxon>
        <taxon>Amphimedon</taxon>
    </lineage>
</organism>
<reference evidence="11" key="1">
    <citation type="journal article" date="2010" name="Nature">
        <title>The Amphimedon queenslandica genome and the evolution of animal complexity.</title>
        <authorList>
            <person name="Srivastava M."/>
            <person name="Simakov O."/>
            <person name="Chapman J."/>
            <person name="Fahey B."/>
            <person name="Gauthier M.E."/>
            <person name="Mitros T."/>
            <person name="Richards G.S."/>
            <person name="Conaco C."/>
            <person name="Dacre M."/>
            <person name="Hellsten U."/>
            <person name="Larroux C."/>
            <person name="Putnam N.H."/>
            <person name="Stanke M."/>
            <person name="Adamska M."/>
            <person name="Darling A."/>
            <person name="Degnan S.M."/>
            <person name="Oakley T.H."/>
            <person name="Plachetzki D.C."/>
            <person name="Zhai Y."/>
            <person name="Adamski M."/>
            <person name="Calcino A."/>
            <person name="Cummins S.F."/>
            <person name="Goodstein D.M."/>
            <person name="Harris C."/>
            <person name="Jackson D.J."/>
            <person name="Leys S.P."/>
            <person name="Shu S."/>
            <person name="Woodcroft B.J."/>
            <person name="Vervoort M."/>
            <person name="Kosik K.S."/>
            <person name="Manning G."/>
            <person name="Degnan B.M."/>
            <person name="Rokhsar D.S."/>
        </authorList>
    </citation>
    <scope>NUCLEOTIDE SEQUENCE [LARGE SCALE GENOMIC DNA]</scope>
</reference>
<dbReference type="STRING" id="400682.A0A1X7UPY4"/>
<keyword evidence="8" id="KW-0812">Transmembrane</keyword>
<dbReference type="KEGG" id="aqu:100632246"/>
<keyword evidence="8" id="KW-0472">Membrane</keyword>
<evidence type="ECO:0000256" key="6">
    <source>
        <dbReference type="SAM" id="Coils"/>
    </source>
</evidence>
<proteinExistence type="predicted"/>
<feature type="coiled-coil region" evidence="6">
    <location>
        <begin position="229"/>
        <end position="277"/>
    </location>
</feature>
<dbReference type="Gene3D" id="1.20.5.170">
    <property type="match status" value="1"/>
</dbReference>
<dbReference type="GO" id="GO:0000981">
    <property type="term" value="F:DNA-binding transcription factor activity, RNA polymerase II-specific"/>
    <property type="evidence" value="ECO:0007669"/>
    <property type="project" value="TreeGrafter"/>
</dbReference>
<sequence length="377" mass="42126">MEAGTENGGTLLPGNDEELDGLLSYLLGDETLFYGLNDLASPLPLHWDSMDLPTTDNTQTQELEWNQTTQELERNETTEELERNEVISNVLHDHSYCKKEGTGQGAESPADLLMKADNEESSSDGGYDTMSSSPGSKLSPHASPSNKEETPFSIDPVKLIDERIKYFMSKHDEVNLTEEEKQTLTSEGLPIPTTLPLTKTEEKALKTVRRKIRNKVAAQESRNKRKKYMETLEERLKSCSSDNKRLLKKVSSLETENKSLRQQLVQLQALVTRATNQRELRGQFGSCLLVIVLCFGILFANLLPYTKVSLSSDISTTAATVRSRSLLSVESAQYSWAHCFLLFCKHLLPRQLPPPVKSATVSKANSNYLFNTNSTSS</sequence>
<keyword evidence="11" id="KW-1185">Reference proteome</keyword>
<dbReference type="PROSITE" id="PS50217">
    <property type="entry name" value="BZIP"/>
    <property type="match status" value="1"/>
</dbReference>
<dbReference type="GO" id="GO:0035497">
    <property type="term" value="F:cAMP response element binding"/>
    <property type="evidence" value="ECO:0007669"/>
    <property type="project" value="TreeGrafter"/>
</dbReference>
<comment type="subcellular location">
    <subcellularLocation>
        <location evidence="1">Nucleus</location>
    </subcellularLocation>
</comment>
<evidence type="ECO:0000256" key="5">
    <source>
        <dbReference type="ARBA" id="ARBA00023242"/>
    </source>
</evidence>
<feature type="transmembrane region" description="Helical" evidence="8">
    <location>
        <begin position="283"/>
        <end position="303"/>
    </location>
</feature>
<evidence type="ECO:0000256" key="4">
    <source>
        <dbReference type="ARBA" id="ARBA00023163"/>
    </source>
</evidence>
<dbReference type="SMART" id="SM00338">
    <property type="entry name" value="BRLZ"/>
    <property type="match status" value="1"/>
</dbReference>
<dbReference type="CDD" id="cd14689">
    <property type="entry name" value="bZIP_CREB3"/>
    <property type="match status" value="1"/>
</dbReference>
<feature type="region of interest" description="Disordered" evidence="7">
    <location>
        <begin position="117"/>
        <end position="153"/>
    </location>
</feature>
<dbReference type="InterPro" id="IPR046347">
    <property type="entry name" value="bZIP_sf"/>
</dbReference>
<evidence type="ECO:0000256" key="7">
    <source>
        <dbReference type="SAM" id="MobiDB-lite"/>
    </source>
</evidence>
<evidence type="ECO:0000256" key="2">
    <source>
        <dbReference type="ARBA" id="ARBA00023015"/>
    </source>
</evidence>
<dbReference type="EnsemblMetazoa" id="XM_003387030.2">
    <property type="protein sequence ID" value="XP_003387078.1"/>
    <property type="gene ID" value="LOC100632246"/>
</dbReference>
<keyword evidence="5" id="KW-0539">Nucleus</keyword>
<evidence type="ECO:0000313" key="10">
    <source>
        <dbReference type="EnsemblMetazoa" id="Aqu2.1.30050_001"/>
    </source>
</evidence>
<keyword evidence="8" id="KW-1133">Transmembrane helix</keyword>
<dbReference type="SUPFAM" id="SSF57959">
    <property type="entry name" value="Leucine zipper domain"/>
    <property type="match status" value="1"/>
</dbReference>
<protein>
    <recommendedName>
        <fullName evidence="9">BZIP domain-containing protein</fullName>
    </recommendedName>
</protein>
<dbReference type="EnsemblMetazoa" id="Aqu2.1.30050_001">
    <property type="protein sequence ID" value="Aqu2.1.30050_001"/>
    <property type="gene ID" value="Aqu2.1.30050"/>
</dbReference>
<evidence type="ECO:0000256" key="3">
    <source>
        <dbReference type="ARBA" id="ARBA00023125"/>
    </source>
</evidence>
<keyword evidence="3" id="KW-0238">DNA-binding</keyword>
<keyword evidence="2" id="KW-0805">Transcription regulation</keyword>
<dbReference type="PANTHER" id="PTHR46004">
    <property type="entry name" value="CYCLIC AMP RESPONSE ELEMENT-BINDING PROTEIN A"/>
    <property type="match status" value="1"/>
</dbReference>
<dbReference type="GO" id="GO:0005634">
    <property type="term" value="C:nucleus"/>
    <property type="evidence" value="ECO:0007669"/>
    <property type="project" value="UniProtKB-SubCell"/>
</dbReference>
<dbReference type="InParanoid" id="A0A1X7UPY4"/>
<feature type="domain" description="BZIP" evidence="9">
    <location>
        <begin position="204"/>
        <end position="267"/>
    </location>
</feature>
<evidence type="ECO:0000259" key="9">
    <source>
        <dbReference type="PROSITE" id="PS50217"/>
    </source>
</evidence>